<feature type="domain" description="HTH cro/C1-type" evidence="1">
    <location>
        <begin position="19"/>
        <end position="49"/>
    </location>
</feature>
<reference evidence="2" key="1">
    <citation type="submission" date="2020-08" db="EMBL/GenBank/DDBJ databases">
        <title>Whole genome shotgun sequence of Actinocatenispora sera NBRC 101916.</title>
        <authorList>
            <person name="Komaki H."/>
            <person name="Tamura T."/>
        </authorList>
    </citation>
    <scope>NUCLEOTIDE SEQUENCE</scope>
    <source>
        <strain evidence="2">NBRC 101916</strain>
    </source>
</reference>
<evidence type="ECO:0000259" key="1">
    <source>
        <dbReference type="PROSITE" id="PS50943"/>
    </source>
</evidence>
<protein>
    <recommendedName>
        <fullName evidence="1">HTH cro/C1-type domain-containing protein</fullName>
    </recommendedName>
</protein>
<dbReference type="Proteomes" id="UP000680750">
    <property type="component" value="Chromosome"/>
</dbReference>
<gene>
    <name evidence="2" type="ORF">Asera_02540</name>
</gene>
<dbReference type="RefSeq" id="WP_051801805.1">
    <property type="nucleotide sequence ID" value="NZ_AP023354.1"/>
</dbReference>
<dbReference type="AlphaFoldDB" id="A0A810KV29"/>
<dbReference type="OrthoDB" id="3512717at2"/>
<dbReference type="InterPro" id="IPR001387">
    <property type="entry name" value="Cro/C1-type_HTH"/>
</dbReference>
<dbReference type="CDD" id="cd00093">
    <property type="entry name" value="HTH_XRE"/>
    <property type="match status" value="1"/>
</dbReference>
<dbReference type="PROSITE" id="PS50943">
    <property type="entry name" value="HTH_CROC1"/>
    <property type="match status" value="1"/>
</dbReference>
<keyword evidence="3" id="KW-1185">Reference proteome</keyword>
<dbReference type="Pfam" id="PF13560">
    <property type="entry name" value="HTH_31"/>
    <property type="match status" value="1"/>
</dbReference>
<sequence length="311" mass="34721">MTADTGDATARQARIAEARRLRAEDGLSKSQIAERLGVSTGLLSKWLQGVDPPAWTKRPNAKDDLRERARELRRQHRSVPEIATELGIVKSTAYQWVRDIPLDADARKALFAREHSSTTGHGQMMAETRWSEYRAERDARQVERVNNAAESVSCMTRDELIRIGAMMYWCEGTKAKPWNSTRRITFVNSDAGLISVFLAFLRAIGVEQANIDFRVQIHETADAEAAVQWWAASVGVEPETFRRTSLKRHNPKTVRHNTGADYHGCLIVSVRRSRAIYDMVEGLVIGVVRAAGLPSAPCDPDRSDGSVIVGR</sequence>
<dbReference type="GO" id="GO:0003677">
    <property type="term" value="F:DNA binding"/>
    <property type="evidence" value="ECO:0007669"/>
    <property type="project" value="InterPro"/>
</dbReference>
<organism evidence="2 3">
    <name type="scientific">Actinocatenispora sera</name>
    <dbReference type="NCBI Taxonomy" id="390989"/>
    <lineage>
        <taxon>Bacteria</taxon>
        <taxon>Bacillati</taxon>
        <taxon>Actinomycetota</taxon>
        <taxon>Actinomycetes</taxon>
        <taxon>Micromonosporales</taxon>
        <taxon>Micromonosporaceae</taxon>
        <taxon>Actinocatenispora</taxon>
    </lineage>
</organism>
<name>A0A810KV29_9ACTN</name>
<evidence type="ECO:0000313" key="3">
    <source>
        <dbReference type="Proteomes" id="UP000680750"/>
    </source>
</evidence>
<dbReference type="KEGG" id="aser:Asera_02540"/>
<dbReference type="Gene3D" id="1.10.260.40">
    <property type="entry name" value="lambda repressor-like DNA-binding domains"/>
    <property type="match status" value="1"/>
</dbReference>
<dbReference type="EMBL" id="AP023354">
    <property type="protein sequence ID" value="BCJ26146.1"/>
    <property type="molecule type" value="Genomic_DNA"/>
</dbReference>
<accession>A0A810KV29</accession>
<dbReference type="InterPro" id="IPR010982">
    <property type="entry name" value="Lambda_DNA-bd_dom_sf"/>
</dbReference>
<evidence type="ECO:0000313" key="2">
    <source>
        <dbReference type="EMBL" id="BCJ26146.1"/>
    </source>
</evidence>
<proteinExistence type="predicted"/>